<feature type="domain" description="DUF397" evidence="1">
    <location>
        <begin position="26"/>
        <end position="76"/>
    </location>
</feature>
<accession>A0ABV1ZYV1</accession>
<dbReference type="EMBL" id="JBEQNB010000008">
    <property type="protein sequence ID" value="MES0835484.1"/>
    <property type="molecule type" value="Genomic_DNA"/>
</dbReference>
<reference evidence="2 3" key="1">
    <citation type="submission" date="2024-06" db="EMBL/GenBank/DDBJ databases">
        <authorList>
            <person name="Bataeva Y.V."/>
            <person name="Grigorian L.N."/>
            <person name="Solomentsev V.I."/>
        </authorList>
    </citation>
    <scope>NUCLEOTIDE SEQUENCE [LARGE SCALE GENOMIC DNA]</scope>
    <source>
        <strain evidence="3">SCPM-O-B-12605 (RCAM04882)</strain>
    </source>
</reference>
<dbReference type="Pfam" id="PF04149">
    <property type="entry name" value="DUF397"/>
    <property type="match status" value="2"/>
</dbReference>
<dbReference type="Proteomes" id="UP001432401">
    <property type="component" value="Unassembled WGS sequence"/>
</dbReference>
<evidence type="ECO:0000313" key="2">
    <source>
        <dbReference type="EMBL" id="MES0835484.1"/>
    </source>
</evidence>
<gene>
    <name evidence="2" type="ORF">ABUK86_17025</name>
</gene>
<keyword evidence="3" id="KW-1185">Reference proteome</keyword>
<proteinExistence type="predicted"/>
<organism evidence="2 3">
    <name type="scientific">Nocardiopsis tropica</name>
    <dbReference type="NCBI Taxonomy" id="109330"/>
    <lineage>
        <taxon>Bacteria</taxon>
        <taxon>Bacillati</taxon>
        <taxon>Actinomycetota</taxon>
        <taxon>Actinomycetes</taxon>
        <taxon>Streptosporangiales</taxon>
        <taxon>Nocardiopsidaceae</taxon>
        <taxon>Nocardiopsis</taxon>
    </lineage>
</organism>
<feature type="domain" description="DUF397" evidence="1">
    <location>
        <begin position="4"/>
        <end position="25"/>
    </location>
</feature>
<dbReference type="RefSeq" id="WP_344182448.1">
    <property type="nucleotide sequence ID" value="NZ_JBEQNA010000003.1"/>
</dbReference>
<protein>
    <submittedName>
        <fullName evidence="2">DUF397 domain-containing protein</fullName>
    </submittedName>
</protein>
<comment type="caution">
    <text evidence="2">The sequence shown here is derived from an EMBL/GenBank/DDBJ whole genome shotgun (WGS) entry which is preliminary data.</text>
</comment>
<name>A0ABV1ZYV1_9ACTN</name>
<evidence type="ECO:0000313" key="3">
    <source>
        <dbReference type="Proteomes" id="UP001432401"/>
    </source>
</evidence>
<dbReference type="InterPro" id="IPR007278">
    <property type="entry name" value="DUF397"/>
</dbReference>
<evidence type="ECO:0000259" key="1">
    <source>
        <dbReference type="Pfam" id="PF04149"/>
    </source>
</evidence>
<sequence length="83" mass="8947">MLLDFRKSSYSSGGDNCVEVAQVSPAFRKSSYSTGHENCVEVADLPAGAAIRDSKHPELGFLPVGASEWAAFARMVAWDRARA</sequence>